<dbReference type="Proteomes" id="UP000198875">
    <property type="component" value="Unassembled WGS sequence"/>
</dbReference>
<evidence type="ECO:0000256" key="3">
    <source>
        <dbReference type="ARBA" id="ARBA00022729"/>
    </source>
</evidence>
<dbReference type="InterPro" id="IPR058759">
    <property type="entry name" value="Pilin_mycobact"/>
</dbReference>
<proteinExistence type="inferred from homology"/>
<accession>A0A0U0W7W6</accession>
<comment type="subunit">
    <text evidence="7">Forms a homomer composed of subunits assembled in a large structure.</text>
</comment>
<dbReference type="AlphaFoldDB" id="A0A0U0W7W6"/>
<sequence precursor="true">MFRTAATTLVLGAGIGLAGLGTDSVAQAHAVPAPFPDYHWCPGQFWDPGWGNNWDRGRCHDDHWYDGDPHDQGHWHGY</sequence>
<feature type="chain" id="PRO_5006703787" description="Pilin" evidence="9">
    <location>
        <begin position="29"/>
        <end position="78"/>
    </location>
</feature>
<dbReference type="EMBL" id="CSTD01000002">
    <property type="protein sequence ID" value="CPR10910.1"/>
    <property type="molecule type" value="Genomic_DNA"/>
</dbReference>
<evidence type="ECO:0000313" key="11">
    <source>
        <dbReference type="Proteomes" id="UP000198875"/>
    </source>
</evidence>
<evidence type="ECO:0000256" key="6">
    <source>
        <dbReference type="ARBA" id="ARBA00093784"/>
    </source>
</evidence>
<evidence type="ECO:0000256" key="7">
    <source>
        <dbReference type="ARBA" id="ARBA00093787"/>
    </source>
</evidence>
<comment type="similarity">
    <text evidence="6">Belongs to the mycobacterial pilin family.</text>
</comment>
<evidence type="ECO:0000256" key="4">
    <source>
        <dbReference type="ARBA" id="ARBA00022889"/>
    </source>
</evidence>
<name>A0A0U0W7W6_MYCBE</name>
<evidence type="ECO:0000313" key="10">
    <source>
        <dbReference type="EMBL" id="CPR10910.1"/>
    </source>
</evidence>
<evidence type="ECO:0000256" key="5">
    <source>
        <dbReference type="ARBA" id="ARBA00023263"/>
    </source>
</evidence>
<keyword evidence="5" id="KW-0281">Fimbrium</keyword>
<keyword evidence="3 9" id="KW-0732">Signal</keyword>
<comment type="subcellular location">
    <subcellularLocation>
        <location evidence="1">Fimbrium</location>
    </subcellularLocation>
</comment>
<evidence type="ECO:0000256" key="1">
    <source>
        <dbReference type="ARBA" id="ARBA00004561"/>
    </source>
</evidence>
<gene>
    <name evidence="10" type="ORF">BN971_02184</name>
</gene>
<evidence type="ECO:0000256" key="2">
    <source>
        <dbReference type="ARBA" id="ARBA00018586"/>
    </source>
</evidence>
<keyword evidence="4" id="KW-0130">Cell adhesion</keyword>
<evidence type="ECO:0000256" key="9">
    <source>
        <dbReference type="SAM" id="SignalP"/>
    </source>
</evidence>
<feature type="signal peptide" evidence="9">
    <location>
        <begin position="1"/>
        <end position="28"/>
    </location>
</feature>
<dbReference type="Pfam" id="PF26380">
    <property type="entry name" value="Pilin_Mycobact"/>
    <property type="match status" value="1"/>
</dbReference>
<reference evidence="10 11" key="1">
    <citation type="submission" date="2015-03" db="EMBL/GenBank/DDBJ databases">
        <authorList>
            <person name="Murphy D."/>
        </authorList>
    </citation>
    <scope>NUCLEOTIDE SEQUENCE [LARGE SCALE GENOMIC DNA]</scope>
    <source>
        <strain evidence="10 11">DSM 44277</strain>
    </source>
</reference>
<organism evidence="10 11">
    <name type="scientific">Mycobacterium bohemicum DSM 44277</name>
    <dbReference type="NCBI Taxonomy" id="1236609"/>
    <lineage>
        <taxon>Bacteria</taxon>
        <taxon>Bacillati</taxon>
        <taxon>Actinomycetota</taxon>
        <taxon>Actinomycetes</taxon>
        <taxon>Mycobacteriales</taxon>
        <taxon>Mycobacteriaceae</taxon>
        <taxon>Mycobacterium</taxon>
    </lineage>
</organism>
<evidence type="ECO:0000256" key="8">
    <source>
        <dbReference type="ARBA" id="ARBA00093801"/>
    </source>
</evidence>
<protein>
    <recommendedName>
        <fullName evidence="2">Pilin</fullName>
    </recommendedName>
    <alternativeName>
        <fullName evidence="8">Pili structural subunit</fullName>
    </alternativeName>
</protein>